<dbReference type="EMBL" id="BT084502">
    <property type="protein sequence ID" value="ACR34855.1"/>
    <property type="molecule type" value="mRNA"/>
</dbReference>
<name>C4J105_MAIZE</name>
<protein>
    <submittedName>
        <fullName evidence="1">Uncharacterized protein</fullName>
    </submittedName>
</protein>
<reference evidence="1" key="1">
    <citation type="journal article" date="2009" name="PLoS Genet.">
        <title>Sequencing, mapping, and analysis of 27,455 maize full-length cDNAs.</title>
        <authorList>
            <person name="Soderlund C."/>
            <person name="Descour A."/>
            <person name="Kudrna D."/>
            <person name="Bomhoff M."/>
            <person name="Boyd L."/>
            <person name="Currie J."/>
            <person name="Angelova A."/>
            <person name="Collura K."/>
            <person name="Wissotski M."/>
            <person name="Ashley E."/>
            <person name="Morrow D."/>
            <person name="Fernandes J."/>
            <person name="Walbot V."/>
            <person name="Yu Y."/>
        </authorList>
    </citation>
    <scope>NUCLEOTIDE SEQUENCE</scope>
    <source>
        <strain evidence="1">B73</strain>
    </source>
</reference>
<accession>C4J105</accession>
<sequence>MVMVCTSHKSTKRCETKAAAAVGGTLSQLQNCWPCKHSRTRRNTISANIYTATAQKHRLALASTDRSVYWSDSSHLLSLQSASGDKLLRHLILPAGTCSEGVAEPPARSGTKQTTITVRLSKVSSLFASMASSWALRPGSSCLRRPLRTVLTACWLLITSHIPSQPMMRNSSSSVRVVQWISGSAIRGDGEPWGSFMSQSPKARVTESTPLRYPSSMYPPHSITL</sequence>
<dbReference type="AlphaFoldDB" id="C4J105"/>
<proteinExistence type="evidence at transcript level"/>
<evidence type="ECO:0000313" key="1">
    <source>
        <dbReference type="EMBL" id="ACR34855.1"/>
    </source>
</evidence>
<organism evidence="1">
    <name type="scientific">Zea mays</name>
    <name type="common">Maize</name>
    <dbReference type="NCBI Taxonomy" id="4577"/>
    <lineage>
        <taxon>Eukaryota</taxon>
        <taxon>Viridiplantae</taxon>
        <taxon>Streptophyta</taxon>
        <taxon>Embryophyta</taxon>
        <taxon>Tracheophyta</taxon>
        <taxon>Spermatophyta</taxon>
        <taxon>Magnoliopsida</taxon>
        <taxon>Liliopsida</taxon>
        <taxon>Poales</taxon>
        <taxon>Poaceae</taxon>
        <taxon>PACMAD clade</taxon>
        <taxon>Panicoideae</taxon>
        <taxon>Andropogonodae</taxon>
        <taxon>Andropogoneae</taxon>
        <taxon>Tripsacinae</taxon>
        <taxon>Zea</taxon>
    </lineage>
</organism>
<reference evidence="1" key="2">
    <citation type="submission" date="2012-06" db="EMBL/GenBank/DDBJ databases">
        <authorList>
            <person name="Yu Y."/>
            <person name="Currie J."/>
            <person name="Lomeli R."/>
            <person name="Angelova A."/>
            <person name="Collura K."/>
            <person name="Wissotski M."/>
            <person name="Campos D."/>
            <person name="Kudrna D."/>
            <person name="Golser W."/>
            <person name="Ashely E."/>
            <person name="Descour A."/>
            <person name="Fernandes J."/>
            <person name="Soderlund C."/>
            <person name="Walbot V."/>
        </authorList>
    </citation>
    <scope>NUCLEOTIDE SEQUENCE</scope>
    <source>
        <strain evidence="1">B73</strain>
    </source>
</reference>